<dbReference type="Proteomes" id="UP000612233">
    <property type="component" value="Unassembled WGS sequence"/>
</dbReference>
<sequence>MAAPLPPATRRLVGWMLVISGGMLAVGLLLRVYVAVYSWSTGAYQNPSAMLLSANLLGLLASGLLMRMGLGLRRGAPTRRNPNTDGML</sequence>
<evidence type="ECO:0000313" key="3">
    <source>
        <dbReference type="Proteomes" id="UP000612233"/>
    </source>
</evidence>
<feature type="transmembrane region" description="Helical" evidence="1">
    <location>
        <begin position="12"/>
        <end position="36"/>
    </location>
</feature>
<comment type="caution">
    <text evidence="2">The sequence shown here is derived from an EMBL/GenBank/DDBJ whole genome shotgun (WGS) entry which is preliminary data.</text>
</comment>
<organism evidence="2 3">
    <name type="scientific">Hymenobacter montanus</name>
    <dbReference type="NCBI Taxonomy" id="2771359"/>
    <lineage>
        <taxon>Bacteria</taxon>
        <taxon>Pseudomonadati</taxon>
        <taxon>Bacteroidota</taxon>
        <taxon>Cytophagia</taxon>
        <taxon>Cytophagales</taxon>
        <taxon>Hymenobacteraceae</taxon>
        <taxon>Hymenobacter</taxon>
    </lineage>
</organism>
<accession>A0A927BGS3</accession>
<dbReference type="RefSeq" id="WP_191006580.1">
    <property type="nucleotide sequence ID" value="NZ_JACXAD010000023.1"/>
</dbReference>
<name>A0A927BGS3_9BACT</name>
<dbReference type="AlphaFoldDB" id="A0A927BGS3"/>
<protein>
    <submittedName>
        <fullName evidence="2">Uncharacterized protein</fullName>
    </submittedName>
</protein>
<keyword evidence="3" id="KW-1185">Reference proteome</keyword>
<keyword evidence="1" id="KW-0812">Transmembrane</keyword>
<reference evidence="2" key="1">
    <citation type="submission" date="2020-09" db="EMBL/GenBank/DDBJ databases">
        <authorList>
            <person name="Kim M.K."/>
        </authorList>
    </citation>
    <scope>NUCLEOTIDE SEQUENCE</scope>
    <source>
        <strain evidence="2">BT664</strain>
    </source>
</reference>
<keyword evidence="1" id="KW-0472">Membrane</keyword>
<keyword evidence="1" id="KW-1133">Transmembrane helix</keyword>
<evidence type="ECO:0000313" key="2">
    <source>
        <dbReference type="EMBL" id="MBD2769769.1"/>
    </source>
</evidence>
<proteinExistence type="predicted"/>
<evidence type="ECO:0000256" key="1">
    <source>
        <dbReference type="SAM" id="Phobius"/>
    </source>
</evidence>
<gene>
    <name evidence="2" type="ORF">IC235_17910</name>
</gene>
<feature type="transmembrane region" description="Helical" evidence="1">
    <location>
        <begin position="48"/>
        <end position="70"/>
    </location>
</feature>
<dbReference type="EMBL" id="JACXAD010000023">
    <property type="protein sequence ID" value="MBD2769769.1"/>
    <property type="molecule type" value="Genomic_DNA"/>
</dbReference>